<gene>
    <name evidence="2" type="ORF">AA314_01162</name>
</gene>
<protein>
    <recommendedName>
        <fullName evidence="1">Putative Flp pilus-assembly TadG-like N-terminal domain-containing protein</fullName>
    </recommendedName>
</protein>
<dbReference type="AlphaFoldDB" id="A0AAC8TCM3"/>
<dbReference type="Pfam" id="PF13400">
    <property type="entry name" value="Tad"/>
    <property type="match status" value="1"/>
</dbReference>
<accession>A0AAC8TCM3</accession>
<feature type="domain" description="Putative Flp pilus-assembly TadG-like N-terminal" evidence="1">
    <location>
        <begin position="6"/>
        <end position="49"/>
    </location>
</feature>
<evidence type="ECO:0000313" key="2">
    <source>
        <dbReference type="EMBL" id="AKI99535.1"/>
    </source>
</evidence>
<dbReference type="Proteomes" id="UP000035579">
    <property type="component" value="Chromosome"/>
</dbReference>
<name>A0AAC8TCM3_9BACT</name>
<dbReference type="InterPro" id="IPR028087">
    <property type="entry name" value="Tad_N"/>
</dbReference>
<sequence>MMRRRGQTLVVFALSLLLLVLMVTMTLSIGMKAKEKMELQTLADAAAYSNAVATARAFNSISLMNRALMGHMVAMTGVESLISWTGYYRGSILAASKAYDGPFKQYEKIALTACPAGNTALCTCANKAMTDITQTQKDLILKEKEIDDSWDSLDKPAGEEAGLLQLSSIWDEQQDVYKQLKETVIDGGLARSIVSEAKKGAAFDGKDLLVPDEIQVNKDELDGEWGCAGKGAACLRRNAGHKLHFIDAAMGSRGFSFVTARGAGSAIKSKLQTLLPPPDAVVNVSNIGSSYFPGEGQKSHAGPTIDGTEVWGDDHGSVRVTFGRGQLPCPMVSLPGSSNAQAHVRSNHLDDHGDQHVWEGGGVRRSDPDADERHTMGKCTQCPGIWPSHMDYNYNLVDQGADNWGQPKTYAVIQRNYKERPLKRADPWNLMFRFRFSPKKEGVEFDNRGIELSEANGGTDISLATALSAGITYYKREGPHWQEPPNFLNPFWRATLVSAHVDTEGRTTDVKETLQKAAPFAAEAYEALKKKEYKGW</sequence>
<reference evidence="2 3" key="1">
    <citation type="submission" date="2015-05" db="EMBL/GenBank/DDBJ databases">
        <title>Genome assembly of Archangium gephyra DSM 2261.</title>
        <authorList>
            <person name="Sharma G."/>
            <person name="Subramanian S."/>
        </authorList>
    </citation>
    <scope>NUCLEOTIDE SEQUENCE [LARGE SCALE GENOMIC DNA]</scope>
    <source>
        <strain evidence="2 3">DSM 2261</strain>
    </source>
</reference>
<proteinExistence type="predicted"/>
<dbReference type="EMBL" id="CP011509">
    <property type="protein sequence ID" value="AKI99535.1"/>
    <property type="molecule type" value="Genomic_DNA"/>
</dbReference>
<evidence type="ECO:0000313" key="3">
    <source>
        <dbReference type="Proteomes" id="UP000035579"/>
    </source>
</evidence>
<evidence type="ECO:0000259" key="1">
    <source>
        <dbReference type="Pfam" id="PF13400"/>
    </source>
</evidence>
<dbReference type="KEGG" id="age:AA314_01162"/>
<organism evidence="2 3">
    <name type="scientific">Archangium gephyra</name>
    <dbReference type="NCBI Taxonomy" id="48"/>
    <lineage>
        <taxon>Bacteria</taxon>
        <taxon>Pseudomonadati</taxon>
        <taxon>Myxococcota</taxon>
        <taxon>Myxococcia</taxon>
        <taxon>Myxococcales</taxon>
        <taxon>Cystobacterineae</taxon>
        <taxon>Archangiaceae</taxon>
        <taxon>Archangium</taxon>
    </lineage>
</organism>